<evidence type="ECO:0000313" key="2">
    <source>
        <dbReference type="EMBL" id="KAJ8875848.1"/>
    </source>
</evidence>
<feature type="compositionally biased region" description="Basic and acidic residues" evidence="1">
    <location>
        <begin position="1"/>
        <end position="20"/>
    </location>
</feature>
<evidence type="ECO:0000256" key="1">
    <source>
        <dbReference type="SAM" id="MobiDB-lite"/>
    </source>
</evidence>
<protein>
    <submittedName>
        <fullName evidence="2">Uncharacterized protein</fullName>
    </submittedName>
</protein>
<sequence length="564" mass="62502">MRMLMEQRRNARTGDPRENPARPVASSCKRSRWGSELCPPWREAIALASESLRTLPRYSRRGHFRTFACGISAGRCRCSASFLGDLPFPQPFKSGNNPPSSALNTSFLRAKSLHSSARMYSNTSIIADHVALTAVLAWGRSVLGTRAEHNNRVYLRAGRCRWSAGFLRDFLFPPTLAFRRCSTLASLHPHRLSRPRFQTSRPNLFKQLITVSHISMTVSHYILCDKGLTVTNRGTCLSPKEVGVMRYSPVLLAGRGASNSTPSPPPPFFFTTYYDPTPPFIIKRVLALEHACKHPGAIVTHLLPIIPNSRLLINWPTPPRLAVSTTFAERGGFNLFLAFTRPTRLTPATTGLRLLHVAGCSPNKLILFVSLSPHIRFPKLVPELRRVFGCATENRARLALIAVDLCTLTSPPVAIDPPLAHTMLRLLQRSGPRLVGGHAAWRRHTPLMTQRARPGGGGGWPRSERDLRRRCGVTAWDVPRRHEVVVFGFACFPLLFPKISIWKGGGDTPASHIPPPPSAPSRPARRSAPRTILLSPALPNRPPPAHVHSEREAENVRDCCVRAA</sequence>
<organism evidence="2 3">
    <name type="scientific">Dryococelus australis</name>
    <dbReference type="NCBI Taxonomy" id="614101"/>
    <lineage>
        <taxon>Eukaryota</taxon>
        <taxon>Metazoa</taxon>
        <taxon>Ecdysozoa</taxon>
        <taxon>Arthropoda</taxon>
        <taxon>Hexapoda</taxon>
        <taxon>Insecta</taxon>
        <taxon>Pterygota</taxon>
        <taxon>Neoptera</taxon>
        <taxon>Polyneoptera</taxon>
        <taxon>Phasmatodea</taxon>
        <taxon>Verophasmatodea</taxon>
        <taxon>Anareolatae</taxon>
        <taxon>Phasmatidae</taxon>
        <taxon>Eurycanthinae</taxon>
        <taxon>Dryococelus</taxon>
    </lineage>
</organism>
<comment type="caution">
    <text evidence="2">The sequence shown here is derived from an EMBL/GenBank/DDBJ whole genome shotgun (WGS) entry which is preliminary data.</text>
</comment>
<feature type="region of interest" description="Disordered" evidence="1">
    <location>
        <begin position="1"/>
        <end position="26"/>
    </location>
</feature>
<reference evidence="2 3" key="1">
    <citation type="submission" date="2023-02" db="EMBL/GenBank/DDBJ databases">
        <title>LHISI_Scaffold_Assembly.</title>
        <authorList>
            <person name="Stuart O.P."/>
            <person name="Cleave R."/>
            <person name="Magrath M.J.L."/>
            <person name="Mikheyev A.S."/>
        </authorList>
    </citation>
    <scope>NUCLEOTIDE SEQUENCE [LARGE SCALE GENOMIC DNA]</scope>
    <source>
        <strain evidence="2">Daus_M_001</strain>
        <tissue evidence="2">Leg muscle</tissue>
    </source>
</reference>
<dbReference type="Proteomes" id="UP001159363">
    <property type="component" value="Chromosome 8"/>
</dbReference>
<name>A0ABQ9GUX5_9NEOP</name>
<evidence type="ECO:0000313" key="3">
    <source>
        <dbReference type="Proteomes" id="UP001159363"/>
    </source>
</evidence>
<feature type="region of interest" description="Disordered" evidence="1">
    <location>
        <begin position="507"/>
        <end position="554"/>
    </location>
</feature>
<keyword evidence="3" id="KW-1185">Reference proteome</keyword>
<gene>
    <name evidence="2" type="ORF">PR048_023751</name>
</gene>
<dbReference type="EMBL" id="JARBHB010000009">
    <property type="protein sequence ID" value="KAJ8875848.1"/>
    <property type="molecule type" value="Genomic_DNA"/>
</dbReference>
<accession>A0ABQ9GUX5</accession>
<proteinExistence type="predicted"/>